<protein>
    <submittedName>
        <fullName evidence="5">DNA-binding transcriptional regulator, PucR family</fullName>
    </submittedName>
</protein>
<dbReference type="Pfam" id="PF17853">
    <property type="entry name" value="GGDEF_2"/>
    <property type="match status" value="1"/>
</dbReference>
<proteinExistence type="inferred from homology"/>
<feature type="domain" description="PucR C-terminal helix-turn-helix" evidence="3">
    <location>
        <begin position="325"/>
        <end position="380"/>
    </location>
</feature>
<organism evidence="5 6">
    <name type="scientific">Thomasclavelia cocleata</name>
    <dbReference type="NCBI Taxonomy" id="69824"/>
    <lineage>
        <taxon>Bacteria</taxon>
        <taxon>Bacillati</taxon>
        <taxon>Bacillota</taxon>
        <taxon>Erysipelotrichia</taxon>
        <taxon>Erysipelotrichales</taxon>
        <taxon>Coprobacillaceae</taxon>
        <taxon>Thomasclavelia</taxon>
    </lineage>
</organism>
<reference evidence="6" key="1">
    <citation type="submission" date="2016-10" db="EMBL/GenBank/DDBJ databases">
        <authorList>
            <person name="Varghese N."/>
            <person name="Submissions S."/>
        </authorList>
    </citation>
    <scope>NUCLEOTIDE SEQUENCE [LARGE SCALE GENOMIC DNA]</scope>
    <source>
        <strain evidence="6">DSM 1551</strain>
    </source>
</reference>
<dbReference type="InterPro" id="IPR012914">
    <property type="entry name" value="PucR_dom"/>
</dbReference>
<comment type="similarity">
    <text evidence="1">Belongs to the CdaR family.</text>
</comment>
<dbReference type="Proteomes" id="UP000198558">
    <property type="component" value="Unassembled WGS sequence"/>
</dbReference>
<dbReference type="AlphaFoldDB" id="A0A1I0E4W9"/>
<dbReference type="Gene3D" id="1.10.10.2840">
    <property type="entry name" value="PucR C-terminal helix-turn-helix domain"/>
    <property type="match status" value="1"/>
</dbReference>
<feature type="domain" description="CdaR GGDEF-like" evidence="4">
    <location>
        <begin position="162"/>
        <end position="271"/>
    </location>
</feature>
<dbReference type="InterPro" id="IPR025736">
    <property type="entry name" value="PucR_C-HTH_dom"/>
</dbReference>
<sequence length="390" mass="45848">MMGFTIEDALIQNQKQYQLKLLAGHGGCSNAMSWVHMIEDTTIIQQLWGKELAVTTGLGFQSHDALFEFIKCLIKYHSVGLVINTGKYIFDIPQDIIDYCNEQDFPLLTTPWEVHMADLIKDFSMRCLYSQKEDNEISKLFQKAFSMPQLIEEIRQQLMGAFDVDGSFQVVLIGIEDSDQFDAIERRRVAFQLELCFEKIESSYAFFWFDGYFVLVVNNLDSEILESIIDKMYKRTKKRMPSRFIHLGIGTQMHDLHQVILSYKRAKAAVTMAEQFKYPMVLFEEMGVYQILFSIEDKRILIEMYQKLLQPLIDYDQKHHGELEHTLYYYLLYDGSQVAMAKNLYMHRNTINYRMIKIKELLNCQLETFDEKMSYMLALYIKKMLDASKD</sequence>
<evidence type="ECO:0000313" key="6">
    <source>
        <dbReference type="Proteomes" id="UP000198558"/>
    </source>
</evidence>
<evidence type="ECO:0000259" key="4">
    <source>
        <dbReference type="Pfam" id="PF17853"/>
    </source>
</evidence>
<dbReference type="InterPro" id="IPR041522">
    <property type="entry name" value="CdaR_GGDEF"/>
</dbReference>
<dbReference type="InterPro" id="IPR051448">
    <property type="entry name" value="CdaR-like_regulators"/>
</dbReference>
<feature type="domain" description="Purine catabolism PurC-like" evidence="2">
    <location>
        <begin position="18"/>
        <end position="123"/>
    </location>
</feature>
<dbReference type="PANTHER" id="PTHR33744">
    <property type="entry name" value="CARBOHYDRATE DIACID REGULATOR"/>
    <property type="match status" value="1"/>
</dbReference>
<gene>
    <name evidence="5" type="ORF">SAMN04489758_10953</name>
</gene>
<dbReference type="InterPro" id="IPR042070">
    <property type="entry name" value="PucR_C-HTH_sf"/>
</dbReference>
<keyword evidence="6" id="KW-1185">Reference proteome</keyword>
<dbReference type="Pfam" id="PF07905">
    <property type="entry name" value="PucR"/>
    <property type="match status" value="1"/>
</dbReference>
<dbReference type="GO" id="GO:0003677">
    <property type="term" value="F:DNA binding"/>
    <property type="evidence" value="ECO:0007669"/>
    <property type="project" value="UniProtKB-KW"/>
</dbReference>
<evidence type="ECO:0000259" key="2">
    <source>
        <dbReference type="Pfam" id="PF07905"/>
    </source>
</evidence>
<evidence type="ECO:0000259" key="3">
    <source>
        <dbReference type="Pfam" id="PF13556"/>
    </source>
</evidence>
<evidence type="ECO:0000256" key="1">
    <source>
        <dbReference type="ARBA" id="ARBA00006754"/>
    </source>
</evidence>
<evidence type="ECO:0000313" key="5">
    <source>
        <dbReference type="EMBL" id="SET39931.1"/>
    </source>
</evidence>
<keyword evidence="5" id="KW-0238">DNA-binding</keyword>
<accession>A0A1I0E4W9</accession>
<dbReference type="EMBL" id="FOIN01000009">
    <property type="protein sequence ID" value="SET39931.1"/>
    <property type="molecule type" value="Genomic_DNA"/>
</dbReference>
<dbReference type="PANTHER" id="PTHR33744:SF1">
    <property type="entry name" value="DNA-BINDING TRANSCRIPTIONAL ACTIVATOR ADER"/>
    <property type="match status" value="1"/>
</dbReference>
<dbReference type="Pfam" id="PF13556">
    <property type="entry name" value="HTH_30"/>
    <property type="match status" value="1"/>
</dbReference>
<dbReference type="RefSeq" id="WP_257606868.1">
    <property type="nucleotide sequence ID" value="NZ_CANSQN010000012.1"/>
</dbReference>
<name>A0A1I0E4W9_9FIRM</name>